<sequence length="625" mass="68675">MELKIQLSAFAALLLLLVSCSMDMSPEMPPLLQSGGFSVPLSVCGYEGEELSGRSSGFDRVEFIVTDAGGQRVRNLKGRYDAASSSIHIERLQEGDYMIHVLGITGDSSRDGAEFHDAGDASDVWLTLDAGRNRPLSAEYFHASMPFRVSSVAGPDGETVIADIRGPLKMRRAVARLDFNVRFSSIYIEHSVISMKAWLDSPSFYTGIRADGSMTRDVASSGVSAGERLEITLDKTATGHFLMPSSGGELLDGTVEILSRDYRGNTVRRLYSFVLQPAEPNRIISVDVTALHPEDGSGMMFVTESLYEAGDHGLILQDDEPHGVYTDKTLRNFNTSRPLQISVTDDGQLAARFYSPRNLTDVLVRAMIPGHGEEAVDLAYFDRIPAFADFSADLPLCSRDGWYRTAGGALKEIPRMSPEELSSASFEIVSSDPYWDRLKKIRHGWNIRFDLFGGDPTLPDGGPQGNWMGIRPVHCREAVAFFLNFTYMIDMPEHEAILKENEDRLYGNGGVDDKVSVATVLSQMRQTRTVNVGLVYPGNGVVGLGGGSTFGAYQGGWVSHYTSLYACEIMFHELGHVMGYNHSSSFTYGPWAQELMNTFYVSHISGMPVDSPEYLASASNPNLYP</sequence>
<dbReference type="EMBL" id="JADIMJ010000101">
    <property type="protein sequence ID" value="MBO8454421.1"/>
    <property type="molecule type" value="Genomic_DNA"/>
</dbReference>
<dbReference type="PROSITE" id="PS51257">
    <property type="entry name" value="PROKAR_LIPOPROTEIN"/>
    <property type="match status" value="1"/>
</dbReference>
<protein>
    <submittedName>
        <fullName evidence="1">Uncharacterized protein</fullName>
    </submittedName>
</protein>
<name>A0A940DNJ3_9BACT</name>
<proteinExistence type="predicted"/>
<reference evidence="1" key="2">
    <citation type="journal article" date="2021" name="PeerJ">
        <title>Extensive microbial diversity within the chicken gut microbiome revealed by metagenomics and culture.</title>
        <authorList>
            <person name="Gilroy R."/>
            <person name="Ravi A."/>
            <person name="Getino M."/>
            <person name="Pursley I."/>
            <person name="Horton D.L."/>
            <person name="Alikhan N.F."/>
            <person name="Baker D."/>
            <person name="Gharbi K."/>
            <person name="Hall N."/>
            <person name="Watson M."/>
            <person name="Adriaenssens E.M."/>
            <person name="Foster-Nyarko E."/>
            <person name="Jarju S."/>
            <person name="Secka A."/>
            <person name="Antonio M."/>
            <person name="Oren A."/>
            <person name="Chaudhuri R.R."/>
            <person name="La Ragione R."/>
            <person name="Hildebrand F."/>
            <person name="Pallen M.J."/>
        </authorList>
    </citation>
    <scope>NUCLEOTIDE SEQUENCE</scope>
    <source>
        <strain evidence="1">F1-3629</strain>
    </source>
</reference>
<evidence type="ECO:0000313" key="1">
    <source>
        <dbReference type="EMBL" id="MBO8454421.1"/>
    </source>
</evidence>
<dbReference type="Proteomes" id="UP000771749">
    <property type="component" value="Unassembled WGS sequence"/>
</dbReference>
<organism evidence="1 2">
    <name type="scientific">Candidatus Cryptobacteroides gallistercoris</name>
    <dbReference type="NCBI Taxonomy" id="2840765"/>
    <lineage>
        <taxon>Bacteria</taxon>
        <taxon>Pseudomonadati</taxon>
        <taxon>Bacteroidota</taxon>
        <taxon>Bacteroidia</taxon>
        <taxon>Bacteroidales</taxon>
        <taxon>Candidatus Cryptobacteroides</taxon>
    </lineage>
</organism>
<dbReference type="AlphaFoldDB" id="A0A940DNJ3"/>
<reference evidence="1" key="1">
    <citation type="submission" date="2020-10" db="EMBL/GenBank/DDBJ databases">
        <authorList>
            <person name="Gilroy R."/>
        </authorList>
    </citation>
    <scope>NUCLEOTIDE SEQUENCE</scope>
    <source>
        <strain evidence="1">F1-3629</strain>
    </source>
</reference>
<dbReference type="SUPFAM" id="SSF55486">
    <property type="entry name" value="Metalloproteases ('zincins'), catalytic domain"/>
    <property type="match status" value="1"/>
</dbReference>
<accession>A0A940DNJ3</accession>
<evidence type="ECO:0000313" key="2">
    <source>
        <dbReference type="Proteomes" id="UP000771749"/>
    </source>
</evidence>
<gene>
    <name evidence="1" type="ORF">IAC07_06855</name>
</gene>
<comment type="caution">
    <text evidence="1">The sequence shown here is derived from an EMBL/GenBank/DDBJ whole genome shotgun (WGS) entry which is preliminary data.</text>
</comment>